<evidence type="ECO:0000256" key="3">
    <source>
        <dbReference type="ARBA" id="ARBA00022692"/>
    </source>
</evidence>
<feature type="transmembrane region" description="Helical" evidence="6">
    <location>
        <begin position="167"/>
        <end position="189"/>
    </location>
</feature>
<reference evidence="7 8" key="1">
    <citation type="submission" date="2018-04" db="EMBL/GenBank/DDBJ databases">
        <title>Pelagivirga bohaiensis gen. nov., sp. nov., a bacterium isolated from the Bohai Sea.</title>
        <authorList>
            <person name="Ji X."/>
        </authorList>
    </citation>
    <scope>NUCLEOTIDE SEQUENCE [LARGE SCALE GENOMIC DNA]</scope>
    <source>
        <strain evidence="7 8">BH-SD16</strain>
    </source>
</reference>
<proteinExistence type="predicted"/>
<evidence type="ECO:0000256" key="1">
    <source>
        <dbReference type="ARBA" id="ARBA00004651"/>
    </source>
</evidence>
<evidence type="ECO:0000256" key="2">
    <source>
        <dbReference type="ARBA" id="ARBA00022475"/>
    </source>
</evidence>
<evidence type="ECO:0008006" key="9">
    <source>
        <dbReference type="Google" id="ProtNLM"/>
    </source>
</evidence>
<comment type="caution">
    <text evidence="7">The sequence shown here is derived from an EMBL/GenBank/DDBJ whole genome shotgun (WGS) entry which is preliminary data.</text>
</comment>
<evidence type="ECO:0000256" key="4">
    <source>
        <dbReference type="ARBA" id="ARBA00022989"/>
    </source>
</evidence>
<dbReference type="EMBL" id="QCYG01000006">
    <property type="protein sequence ID" value="PVA06480.1"/>
    <property type="molecule type" value="Genomic_DNA"/>
</dbReference>
<feature type="transmembrane region" description="Helical" evidence="6">
    <location>
        <begin position="209"/>
        <end position="228"/>
    </location>
</feature>
<sequence>MRDSKSNDTLNVIIIQTQKFFVFPAAILICVNLISISDFGKLSLGLILAQFTLIASEFGINQKIIIASYGARPPKNLVMTLLRIKILATIGTSLLVMGVILLFYPESTFVFSVLCLSAIAQSFFLFIASYYRSFRNYKVESYGVTIGNASLLLLIASLYAIDRANINTLSTAILVARLFSLSYSTLYFLMDNGVGDQTGQPVEQFRRTMLDLIPISGVTIFSFAYLYIDLFLIQIYLGYGDVGEYQLAFRIVLLTMIAPEIFNHLMLPRMSQQYKQDRTGYLQTFRNSMVVMLCLSLIFAGMTYLLSGFVIDVLFSGDHTNSKQYVVLLLPLIVLRFIGAPIGIRILLEGFFFKRLAAMGAAIVVGVTMNLILIPHKGVYGVIYSTITVHILLNVLYFAIATRTKPVGTSL</sequence>
<dbReference type="PANTHER" id="PTHR30250">
    <property type="entry name" value="PST FAMILY PREDICTED COLANIC ACID TRANSPORTER"/>
    <property type="match status" value="1"/>
</dbReference>
<organism evidence="7 8">
    <name type="scientific">Thalassorhabdomicrobium marinisediminis</name>
    <dbReference type="NCBI Taxonomy" id="2170577"/>
    <lineage>
        <taxon>Bacteria</taxon>
        <taxon>Pseudomonadati</taxon>
        <taxon>Pseudomonadota</taxon>
        <taxon>Alphaproteobacteria</taxon>
        <taxon>Rhodobacterales</taxon>
        <taxon>Paracoccaceae</taxon>
        <taxon>Thalassorhabdomicrobium</taxon>
    </lineage>
</organism>
<evidence type="ECO:0000313" key="8">
    <source>
        <dbReference type="Proteomes" id="UP000244817"/>
    </source>
</evidence>
<dbReference type="InterPro" id="IPR050833">
    <property type="entry name" value="Poly_Biosynth_Transport"/>
</dbReference>
<feature type="transmembrane region" description="Helical" evidence="6">
    <location>
        <begin position="109"/>
        <end position="130"/>
    </location>
</feature>
<dbReference type="PANTHER" id="PTHR30250:SF11">
    <property type="entry name" value="O-ANTIGEN TRANSPORTER-RELATED"/>
    <property type="match status" value="1"/>
</dbReference>
<feature type="transmembrane region" description="Helical" evidence="6">
    <location>
        <begin position="20"/>
        <end position="36"/>
    </location>
</feature>
<dbReference type="RefSeq" id="WP_108641258.1">
    <property type="nucleotide sequence ID" value="NZ_QCYG01000006.1"/>
</dbReference>
<keyword evidence="5 6" id="KW-0472">Membrane</keyword>
<keyword evidence="8" id="KW-1185">Reference proteome</keyword>
<feature type="transmembrane region" description="Helical" evidence="6">
    <location>
        <begin position="356"/>
        <end position="374"/>
    </location>
</feature>
<evidence type="ECO:0000313" key="7">
    <source>
        <dbReference type="EMBL" id="PVA06480.1"/>
    </source>
</evidence>
<feature type="transmembrane region" description="Helical" evidence="6">
    <location>
        <begin position="248"/>
        <end position="267"/>
    </location>
</feature>
<feature type="transmembrane region" description="Helical" evidence="6">
    <location>
        <begin position="81"/>
        <end position="103"/>
    </location>
</feature>
<feature type="transmembrane region" description="Helical" evidence="6">
    <location>
        <begin position="380"/>
        <end position="400"/>
    </location>
</feature>
<dbReference type="Proteomes" id="UP000244817">
    <property type="component" value="Unassembled WGS sequence"/>
</dbReference>
<dbReference type="OrthoDB" id="9800982at2"/>
<dbReference type="AlphaFoldDB" id="A0A2T7FWD1"/>
<evidence type="ECO:0000256" key="6">
    <source>
        <dbReference type="SAM" id="Phobius"/>
    </source>
</evidence>
<name>A0A2T7FWD1_9RHOB</name>
<feature type="transmembrane region" description="Helical" evidence="6">
    <location>
        <begin position="288"/>
        <end position="311"/>
    </location>
</feature>
<protein>
    <recommendedName>
        <fullName evidence="9">Polysaccharide biosynthesis protein C-terminal domain-containing protein</fullName>
    </recommendedName>
</protein>
<evidence type="ECO:0000256" key="5">
    <source>
        <dbReference type="ARBA" id="ARBA00023136"/>
    </source>
</evidence>
<feature type="transmembrane region" description="Helical" evidence="6">
    <location>
        <begin position="142"/>
        <end position="161"/>
    </location>
</feature>
<dbReference type="GO" id="GO:0005886">
    <property type="term" value="C:plasma membrane"/>
    <property type="evidence" value="ECO:0007669"/>
    <property type="project" value="UniProtKB-SubCell"/>
</dbReference>
<comment type="subcellular location">
    <subcellularLocation>
        <location evidence="1">Cell membrane</location>
        <topology evidence="1">Multi-pass membrane protein</topology>
    </subcellularLocation>
</comment>
<keyword evidence="3 6" id="KW-0812">Transmembrane</keyword>
<accession>A0A2T7FWD1</accession>
<gene>
    <name evidence="7" type="ORF">DC363_11320</name>
</gene>
<feature type="transmembrane region" description="Helical" evidence="6">
    <location>
        <begin position="323"/>
        <end position="344"/>
    </location>
</feature>
<keyword evidence="2" id="KW-1003">Cell membrane</keyword>
<keyword evidence="4 6" id="KW-1133">Transmembrane helix</keyword>
<feature type="transmembrane region" description="Helical" evidence="6">
    <location>
        <begin position="42"/>
        <end position="60"/>
    </location>
</feature>